<comment type="similarity">
    <text evidence="2 8">Belongs to the dihydrofolate reductase family.</text>
</comment>
<keyword evidence="5 8" id="KW-0521">NADP</keyword>
<comment type="function">
    <text evidence="7 8">Key enzyme in folate metabolism. Catalyzes an essential reaction for de novo glycine and purine synthesis, and for DNA precursor synthesis.</text>
</comment>
<evidence type="ECO:0000256" key="4">
    <source>
        <dbReference type="ARBA" id="ARBA00022563"/>
    </source>
</evidence>
<dbReference type="PANTHER" id="PTHR48069">
    <property type="entry name" value="DIHYDROFOLATE REDUCTASE"/>
    <property type="match status" value="1"/>
</dbReference>
<dbReference type="PROSITE" id="PS51330">
    <property type="entry name" value="DHFR_2"/>
    <property type="match status" value="1"/>
</dbReference>
<dbReference type="EC" id="1.5.1.3" evidence="3 8"/>
<organism evidence="10 11">
    <name type="scientific">Lutibacter aestuarii</name>
    <dbReference type="NCBI Taxonomy" id="861111"/>
    <lineage>
        <taxon>Bacteria</taxon>
        <taxon>Pseudomonadati</taxon>
        <taxon>Bacteroidota</taxon>
        <taxon>Flavobacteriia</taxon>
        <taxon>Flavobacteriales</taxon>
        <taxon>Flavobacteriaceae</taxon>
        <taxon>Lutibacter</taxon>
    </lineage>
</organism>
<dbReference type="PANTHER" id="PTHR48069:SF3">
    <property type="entry name" value="DIHYDROFOLATE REDUCTASE"/>
    <property type="match status" value="1"/>
</dbReference>
<evidence type="ECO:0000256" key="3">
    <source>
        <dbReference type="ARBA" id="ARBA00012856"/>
    </source>
</evidence>
<keyword evidence="4 8" id="KW-0554">One-carbon metabolism</keyword>
<dbReference type="InterPro" id="IPR001796">
    <property type="entry name" value="DHFR_dom"/>
</dbReference>
<evidence type="ECO:0000313" key="10">
    <source>
        <dbReference type="EMBL" id="MFD0760674.1"/>
    </source>
</evidence>
<evidence type="ECO:0000256" key="6">
    <source>
        <dbReference type="ARBA" id="ARBA00023002"/>
    </source>
</evidence>
<keyword evidence="6 8" id="KW-0560">Oxidoreductase</keyword>
<comment type="caution">
    <text evidence="10">The sequence shown here is derived from an EMBL/GenBank/DDBJ whole genome shotgun (WGS) entry which is preliminary data.</text>
</comment>
<reference evidence="11" key="1">
    <citation type="journal article" date="2019" name="Int. J. Syst. Evol. Microbiol.">
        <title>The Global Catalogue of Microorganisms (GCM) 10K type strain sequencing project: providing services to taxonomists for standard genome sequencing and annotation.</title>
        <authorList>
            <consortium name="The Broad Institute Genomics Platform"/>
            <consortium name="The Broad Institute Genome Sequencing Center for Infectious Disease"/>
            <person name="Wu L."/>
            <person name="Ma J."/>
        </authorList>
    </citation>
    <scope>NUCLEOTIDE SEQUENCE [LARGE SCALE GENOMIC DNA]</scope>
    <source>
        <strain evidence="11">CCUG 60022</strain>
    </source>
</reference>
<dbReference type="GO" id="GO:0004146">
    <property type="term" value="F:dihydrofolate reductase activity"/>
    <property type="evidence" value="ECO:0007669"/>
    <property type="project" value="UniProtKB-EC"/>
</dbReference>
<accession>A0ABW2Z331</accession>
<evidence type="ECO:0000256" key="2">
    <source>
        <dbReference type="ARBA" id="ARBA00009539"/>
    </source>
</evidence>
<dbReference type="CDD" id="cd00209">
    <property type="entry name" value="DHFR"/>
    <property type="match status" value="1"/>
</dbReference>
<evidence type="ECO:0000256" key="1">
    <source>
        <dbReference type="ARBA" id="ARBA00004903"/>
    </source>
</evidence>
<dbReference type="PRINTS" id="PR00070">
    <property type="entry name" value="DHFR"/>
</dbReference>
<dbReference type="InterPro" id="IPR012259">
    <property type="entry name" value="DHFR"/>
</dbReference>
<dbReference type="InterPro" id="IPR024072">
    <property type="entry name" value="DHFR-like_dom_sf"/>
</dbReference>
<comment type="catalytic activity">
    <reaction evidence="8">
        <text>(6S)-5,6,7,8-tetrahydrofolate + NADP(+) = 7,8-dihydrofolate + NADPH + H(+)</text>
        <dbReference type="Rhea" id="RHEA:15009"/>
        <dbReference type="ChEBI" id="CHEBI:15378"/>
        <dbReference type="ChEBI" id="CHEBI:57451"/>
        <dbReference type="ChEBI" id="CHEBI:57453"/>
        <dbReference type="ChEBI" id="CHEBI:57783"/>
        <dbReference type="ChEBI" id="CHEBI:58349"/>
        <dbReference type="EC" id="1.5.1.3"/>
    </reaction>
</comment>
<feature type="domain" description="DHFR" evidence="9">
    <location>
        <begin position="1"/>
        <end position="159"/>
    </location>
</feature>
<sequence>MITIIAAIAEDNALGKDNQLIWHLPADLKRFKQVTSKHHVIMGRKTFESLGKPLPNRTNIIITRNPNYTIKGCVVVNSLKQAIEAAKEDENPFILGGAEIYKQAIEFADKLDLTFIHHKFDADAFFPEIDTTIWKETSREFHKADEKNKYDYSFVSYKRI</sequence>
<dbReference type="PIRSF" id="PIRSF000194">
    <property type="entry name" value="DHFR"/>
    <property type="match status" value="1"/>
</dbReference>
<dbReference type="SUPFAM" id="SSF53597">
    <property type="entry name" value="Dihydrofolate reductase-like"/>
    <property type="match status" value="1"/>
</dbReference>
<proteinExistence type="inferred from homology"/>
<protein>
    <recommendedName>
        <fullName evidence="3 8">Dihydrofolate reductase</fullName>
        <ecNumber evidence="3 8">1.5.1.3</ecNumber>
    </recommendedName>
</protein>
<dbReference type="Pfam" id="PF00186">
    <property type="entry name" value="DHFR_1"/>
    <property type="match status" value="1"/>
</dbReference>
<dbReference type="RefSeq" id="WP_298287155.1">
    <property type="nucleotide sequence ID" value="NZ_JBHTIC010000002.1"/>
</dbReference>
<comment type="pathway">
    <text evidence="1 8">Cofactor biosynthesis; tetrahydrofolate biosynthesis; 5,6,7,8-tetrahydrofolate from 7,8-dihydrofolate: step 1/1.</text>
</comment>
<dbReference type="EMBL" id="JBHTIC010000002">
    <property type="protein sequence ID" value="MFD0760674.1"/>
    <property type="molecule type" value="Genomic_DNA"/>
</dbReference>
<evidence type="ECO:0000256" key="8">
    <source>
        <dbReference type="PIRNR" id="PIRNR000194"/>
    </source>
</evidence>
<evidence type="ECO:0000259" key="9">
    <source>
        <dbReference type="PROSITE" id="PS51330"/>
    </source>
</evidence>
<gene>
    <name evidence="10" type="ORF">ACFQZW_01115</name>
</gene>
<dbReference type="Proteomes" id="UP001597032">
    <property type="component" value="Unassembled WGS sequence"/>
</dbReference>
<evidence type="ECO:0000256" key="5">
    <source>
        <dbReference type="ARBA" id="ARBA00022857"/>
    </source>
</evidence>
<evidence type="ECO:0000313" key="11">
    <source>
        <dbReference type="Proteomes" id="UP001597032"/>
    </source>
</evidence>
<name>A0ABW2Z331_9FLAO</name>
<keyword evidence="11" id="KW-1185">Reference proteome</keyword>
<dbReference type="Gene3D" id="3.40.430.10">
    <property type="entry name" value="Dihydrofolate Reductase, subunit A"/>
    <property type="match status" value="1"/>
</dbReference>
<evidence type="ECO:0000256" key="7">
    <source>
        <dbReference type="ARBA" id="ARBA00025067"/>
    </source>
</evidence>